<organism evidence="1 2">
    <name type="scientific">Zarea fungicola</name>
    <dbReference type="NCBI Taxonomy" id="93591"/>
    <lineage>
        <taxon>Eukaryota</taxon>
        <taxon>Fungi</taxon>
        <taxon>Dikarya</taxon>
        <taxon>Ascomycota</taxon>
        <taxon>Pezizomycotina</taxon>
        <taxon>Sordariomycetes</taxon>
        <taxon>Hypocreomycetidae</taxon>
        <taxon>Hypocreales</taxon>
        <taxon>Cordycipitaceae</taxon>
        <taxon>Zarea</taxon>
    </lineage>
</organism>
<proteinExistence type="predicted"/>
<dbReference type="EMBL" id="JANJQO010001140">
    <property type="protein sequence ID" value="KAJ2972477.1"/>
    <property type="molecule type" value="Genomic_DNA"/>
</dbReference>
<comment type="caution">
    <text evidence="1">The sequence shown here is derived from an EMBL/GenBank/DDBJ whole genome shotgun (WGS) entry which is preliminary data.</text>
</comment>
<gene>
    <name evidence="1" type="ORF">NQ176_g7134</name>
</gene>
<accession>A0ACC1MZR6</accession>
<keyword evidence="2" id="KW-1185">Reference proteome</keyword>
<evidence type="ECO:0000313" key="1">
    <source>
        <dbReference type="EMBL" id="KAJ2972477.1"/>
    </source>
</evidence>
<dbReference type="Proteomes" id="UP001143910">
    <property type="component" value="Unassembled WGS sequence"/>
</dbReference>
<reference evidence="1" key="1">
    <citation type="submission" date="2022-08" db="EMBL/GenBank/DDBJ databases">
        <title>Genome Sequence of Lecanicillium fungicola.</title>
        <authorList>
            <person name="Buettner E."/>
        </authorList>
    </citation>
    <scope>NUCLEOTIDE SEQUENCE</scope>
    <source>
        <strain evidence="1">Babe33</strain>
    </source>
</reference>
<name>A0ACC1MZR6_9HYPO</name>
<protein>
    <submittedName>
        <fullName evidence="1">Uncharacterized protein</fullName>
    </submittedName>
</protein>
<sequence>MVNMFQDLNGEEIEQTFRTNVNGALYMINAVMPHMPRGGRIINISSAMAVRGNDITIGYAASKAALDNLTWSLAGVLGRSKGITVNSILPGPVITDIVPPEFIDKMMQPGINLTKAERRAGTPADMGDAVLLLVQEKARWITGQNISVNGGLTR</sequence>
<evidence type="ECO:0000313" key="2">
    <source>
        <dbReference type="Proteomes" id="UP001143910"/>
    </source>
</evidence>